<gene>
    <name evidence="1" type="ORF">A3D26_04070</name>
</gene>
<evidence type="ECO:0000313" key="2">
    <source>
        <dbReference type="Proteomes" id="UP000178319"/>
    </source>
</evidence>
<accession>A0A1G1V9L0</accession>
<name>A0A1G1V9L0_9BACT</name>
<dbReference type="EMBL" id="MHBZ01000006">
    <property type="protein sequence ID" value="OGY12138.1"/>
    <property type="molecule type" value="Genomic_DNA"/>
</dbReference>
<sequence length="266" mass="30585">MPNIEETPLSQIKIILRLWDRPGHMGFAESRSEGGSIKDLKAKGIVKAQGKIGRRIRWKLVESEILKEDIDKMRELVSSIPLTSTEEALIIQLLSDARDLWILLTKDIGSKGSTYFLEHLFLNLRQMGYFFTEKSSPLFTYGKSLSDAELDVITKITNIRHAIGHRESEKNYLTPMLKIVGGWNFKDGDVEIQYGQNRLYLLGEVFAIHRKLRKLFSSVTELGFLTRGYGWKSDEEKLDKAENMLKDKLKDPVALLKEHELLYDNI</sequence>
<reference evidence="1 2" key="1">
    <citation type="journal article" date="2016" name="Nat. Commun.">
        <title>Thousands of microbial genomes shed light on interconnected biogeochemical processes in an aquifer system.</title>
        <authorList>
            <person name="Anantharaman K."/>
            <person name="Brown C.T."/>
            <person name="Hug L.A."/>
            <person name="Sharon I."/>
            <person name="Castelle C.J."/>
            <person name="Probst A.J."/>
            <person name="Thomas B.C."/>
            <person name="Singh A."/>
            <person name="Wilkins M.J."/>
            <person name="Karaoz U."/>
            <person name="Brodie E.L."/>
            <person name="Williams K.H."/>
            <person name="Hubbard S.S."/>
            <person name="Banfield J.F."/>
        </authorList>
    </citation>
    <scope>NUCLEOTIDE SEQUENCE [LARGE SCALE GENOMIC DNA]</scope>
</reference>
<evidence type="ECO:0000313" key="1">
    <source>
        <dbReference type="EMBL" id="OGY12138.1"/>
    </source>
</evidence>
<protein>
    <submittedName>
        <fullName evidence="1">Uncharacterized protein</fullName>
    </submittedName>
</protein>
<dbReference type="AlphaFoldDB" id="A0A1G1V9L0"/>
<dbReference type="Proteomes" id="UP000178319">
    <property type="component" value="Unassembled WGS sequence"/>
</dbReference>
<organism evidence="1 2">
    <name type="scientific">Candidatus Blackburnbacteria bacterium RIFCSPHIGHO2_02_FULL_44_20</name>
    <dbReference type="NCBI Taxonomy" id="1797516"/>
    <lineage>
        <taxon>Bacteria</taxon>
        <taxon>Candidatus Blackburniibacteriota</taxon>
    </lineage>
</organism>
<proteinExistence type="predicted"/>
<comment type="caution">
    <text evidence="1">The sequence shown here is derived from an EMBL/GenBank/DDBJ whole genome shotgun (WGS) entry which is preliminary data.</text>
</comment>